<dbReference type="Proteomes" id="UP001147830">
    <property type="component" value="Unassembled WGS sequence"/>
</dbReference>
<proteinExistence type="predicted"/>
<dbReference type="EMBL" id="JAOANI010000014">
    <property type="protein sequence ID" value="MCT7358633.1"/>
    <property type="molecule type" value="Genomic_DNA"/>
</dbReference>
<gene>
    <name evidence="1" type="ORF">NYR02_06330</name>
</gene>
<organism evidence="1 2">
    <name type="scientific">Thalassolituus pacificus</name>
    <dbReference type="NCBI Taxonomy" id="2975440"/>
    <lineage>
        <taxon>Bacteria</taxon>
        <taxon>Pseudomonadati</taxon>
        <taxon>Pseudomonadota</taxon>
        <taxon>Gammaproteobacteria</taxon>
        <taxon>Oceanospirillales</taxon>
        <taxon>Oceanospirillaceae</taxon>
        <taxon>Thalassolituus</taxon>
    </lineage>
</organism>
<protein>
    <submittedName>
        <fullName evidence="1">Uncharacterized protein</fullName>
    </submittedName>
</protein>
<accession>A0A9X2WDY5</accession>
<evidence type="ECO:0000313" key="1">
    <source>
        <dbReference type="EMBL" id="MCT7358633.1"/>
    </source>
</evidence>
<comment type="caution">
    <text evidence="1">The sequence shown here is derived from an EMBL/GenBank/DDBJ whole genome shotgun (WGS) entry which is preliminary data.</text>
</comment>
<sequence length="297" mass="33379">MYKEVAVDPACMADSDCFFALREQFGFEKGRYLVADRQHWLNDAMAAVKAAQSADELKPVLAKTIKSWLNKARGKVELKDRQILLPLNREIDPEVPIWNDWWLGQQSIRKFDVSIAPAPNPPLAYDFTQLSSVQDWQISPSYSVDRTVADIVAALEPLLRISREVWLVDNYFNLGSNQVLAALIRTAATVGCTQLRVITACDCASPEAVWMREYESLVSDTFKCEWVKVPDKFFHDRYLITDTGAVKAGHGFAEATPKGTAADKVSLGYCSFEEAHTVKQQIQTLLAEKNADIIWSN</sequence>
<keyword evidence="2" id="KW-1185">Reference proteome</keyword>
<dbReference type="RefSeq" id="WP_260975526.1">
    <property type="nucleotide sequence ID" value="NZ_JAOANI010000014.1"/>
</dbReference>
<reference evidence="1" key="1">
    <citation type="journal article" date="2022" name="Front. Microbiol.">
        <title>Genome-based taxonomic rearrangement of Oceanobacter-related bacteria including the description of Thalassolituus hydrocarbonoclasticus sp. nov. and Thalassolituus pacificus sp. nov. and emended description of the genus Thalassolituus.</title>
        <authorList>
            <person name="Dong C."/>
            <person name="Wei L."/>
            <person name="Wang J."/>
            <person name="Lai Q."/>
            <person name="Huang Z."/>
            <person name="Shao Z."/>
        </authorList>
    </citation>
    <scope>NUCLEOTIDE SEQUENCE</scope>
    <source>
        <strain evidence="1">59MF3M-4</strain>
    </source>
</reference>
<evidence type="ECO:0000313" key="2">
    <source>
        <dbReference type="Proteomes" id="UP001147830"/>
    </source>
</evidence>
<name>A0A9X2WDY5_9GAMM</name>
<dbReference type="AlphaFoldDB" id="A0A9X2WDY5"/>
<reference evidence="1" key="2">
    <citation type="submission" date="2022-08" db="EMBL/GenBank/DDBJ databases">
        <authorList>
            <person name="Dong C."/>
        </authorList>
    </citation>
    <scope>NUCLEOTIDE SEQUENCE</scope>
    <source>
        <strain evidence="1">59MF3M-4</strain>
    </source>
</reference>